<reference evidence="1" key="2">
    <citation type="submission" date="2020-09" db="EMBL/GenBank/DDBJ databases">
        <authorList>
            <person name="Sun Q."/>
            <person name="Zhou Y."/>
        </authorList>
    </citation>
    <scope>NUCLEOTIDE SEQUENCE</scope>
    <source>
        <strain evidence="1">CGMCC 1.12754</strain>
    </source>
</reference>
<gene>
    <name evidence="1" type="ORF">GCM10011398_12640</name>
</gene>
<evidence type="ECO:0000313" key="2">
    <source>
        <dbReference type="Proteomes" id="UP000622860"/>
    </source>
</evidence>
<name>A0A917LZX8_9BACI</name>
<keyword evidence="2" id="KW-1185">Reference proteome</keyword>
<comment type="caution">
    <text evidence="1">The sequence shown here is derived from an EMBL/GenBank/DDBJ whole genome shotgun (WGS) entry which is preliminary data.</text>
</comment>
<dbReference type="EMBL" id="BMFR01000003">
    <property type="protein sequence ID" value="GGG70078.1"/>
    <property type="molecule type" value="Genomic_DNA"/>
</dbReference>
<proteinExistence type="predicted"/>
<protein>
    <recommendedName>
        <fullName evidence="3">Peptidyl-prolyl cis-trans isomerase</fullName>
    </recommendedName>
</protein>
<evidence type="ECO:0008006" key="3">
    <source>
        <dbReference type="Google" id="ProtNLM"/>
    </source>
</evidence>
<accession>A0A917LZX8</accession>
<evidence type="ECO:0000313" key="1">
    <source>
        <dbReference type="EMBL" id="GGG70078.1"/>
    </source>
</evidence>
<organism evidence="1 2">
    <name type="scientific">Virgibacillus oceani</name>
    <dbReference type="NCBI Taxonomy" id="1479511"/>
    <lineage>
        <taxon>Bacteria</taxon>
        <taxon>Bacillati</taxon>
        <taxon>Bacillota</taxon>
        <taxon>Bacilli</taxon>
        <taxon>Bacillales</taxon>
        <taxon>Bacillaceae</taxon>
        <taxon>Virgibacillus</taxon>
    </lineage>
</organism>
<dbReference type="AlphaFoldDB" id="A0A917LZX8"/>
<dbReference type="RefSeq" id="WP_188454520.1">
    <property type="nucleotide sequence ID" value="NZ_BMFR01000003.1"/>
</dbReference>
<sequence length="163" mass="18450">MIVPITGNVTYKITLDPTVWIFDDRKILLEEAFLTNASKHTVTESELEEASKRWDRAVYQQKVNPPVNRSISRLEGEKILTNSYVMPINEFINHAEIKDDAQKATLVTDNGDVDISLDELKNAYFLFSIDGKPLKENGPVHVYYKDGSNKNNPITGVNKIVIV</sequence>
<dbReference type="Proteomes" id="UP000622860">
    <property type="component" value="Unassembled WGS sequence"/>
</dbReference>
<reference evidence="1" key="1">
    <citation type="journal article" date="2014" name="Int. J. Syst. Evol. Microbiol.">
        <title>Complete genome sequence of Corynebacterium casei LMG S-19264T (=DSM 44701T), isolated from a smear-ripened cheese.</title>
        <authorList>
            <consortium name="US DOE Joint Genome Institute (JGI-PGF)"/>
            <person name="Walter F."/>
            <person name="Albersmeier A."/>
            <person name="Kalinowski J."/>
            <person name="Ruckert C."/>
        </authorList>
    </citation>
    <scope>NUCLEOTIDE SEQUENCE</scope>
    <source>
        <strain evidence="1">CGMCC 1.12754</strain>
    </source>
</reference>